<dbReference type="PROSITE" id="PS50887">
    <property type="entry name" value="GGDEF"/>
    <property type="match status" value="1"/>
</dbReference>
<accession>A0A1J5Q5Q3</accession>
<dbReference type="SUPFAM" id="SSF48452">
    <property type="entry name" value="TPR-like"/>
    <property type="match status" value="1"/>
</dbReference>
<organism evidence="2">
    <name type="scientific">mine drainage metagenome</name>
    <dbReference type="NCBI Taxonomy" id="410659"/>
    <lineage>
        <taxon>unclassified sequences</taxon>
        <taxon>metagenomes</taxon>
        <taxon>ecological metagenomes</taxon>
    </lineage>
</organism>
<feature type="domain" description="GGDEF" evidence="1">
    <location>
        <begin position="396"/>
        <end position="529"/>
    </location>
</feature>
<evidence type="ECO:0000259" key="1">
    <source>
        <dbReference type="PROSITE" id="PS50887"/>
    </source>
</evidence>
<dbReference type="SMART" id="SM00267">
    <property type="entry name" value="GGDEF"/>
    <property type="match status" value="1"/>
</dbReference>
<comment type="caution">
    <text evidence="2">The sequence shown here is derived from an EMBL/GenBank/DDBJ whole genome shotgun (WGS) entry which is preliminary data.</text>
</comment>
<dbReference type="Pfam" id="PF00990">
    <property type="entry name" value="GGDEF"/>
    <property type="match status" value="1"/>
</dbReference>
<dbReference type="GO" id="GO:1902201">
    <property type="term" value="P:negative regulation of bacterial-type flagellum-dependent cell motility"/>
    <property type="evidence" value="ECO:0007669"/>
    <property type="project" value="TreeGrafter"/>
</dbReference>
<dbReference type="PANTHER" id="PTHR45138">
    <property type="entry name" value="REGULATORY COMPONENTS OF SENSORY TRANSDUCTION SYSTEM"/>
    <property type="match status" value="1"/>
</dbReference>
<dbReference type="GO" id="GO:0052621">
    <property type="term" value="F:diguanylate cyclase activity"/>
    <property type="evidence" value="ECO:0007669"/>
    <property type="project" value="UniProtKB-EC"/>
</dbReference>
<dbReference type="Gene3D" id="3.30.70.270">
    <property type="match status" value="1"/>
</dbReference>
<dbReference type="InterPro" id="IPR029787">
    <property type="entry name" value="Nucleotide_cyclase"/>
</dbReference>
<gene>
    <name evidence="2" type="primary">ycdT_8</name>
    <name evidence="2" type="ORF">GALL_392480</name>
</gene>
<reference evidence="2" key="1">
    <citation type="submission" date="2016-10" db="EMBL/GenBank/DDBJ databases">
        <title>Sequence of Gallionella enrichment culture.</title>
        <authorList>
            <person name="Poehlein A."/>
            <person name="Muehling M."/>
            <person name="Daniel R."/>
        </authorList>
    </citation>
    <scope>NUCLEOTIDE SEQUENCE</scope>
</reference>
<proteinExistence type="predicted"/>
<dbReference type="InterPro" id="IPR000160">
    <property type="entry name" value="GGDEF_dom"/>
</dbReference>
<protein>
    <submittedName>
        <fullName evidence="2">Putative diguanylate cyclase YcdT</fullName>
        <ecNumber evidence="2">2.7.7.65</ecNumber>
    </submittedName>
</protein>
<dbReference type="EC" id="2.7.7.65" evidence="2"/>
<keyword evidence="2" id="KW-0548">Nucleotidyltransferase</keyword>
<evidence type="ECO:0000313" key="2">
    <source>
        <dbReference type="EMBL" id="OIQ79033.1"/>
    </source>
</evidence>
<dbReference type="NCBIfam" id="TIGR00254">
    <property type="entry name" value="GGDEF"/>
    <property type="match status" value="1"/>
</dbReference>
<dbReference type="InterPro" id="IPR011990">
    <property type="entry name" value="TPR-like_helical_dom_sf"/>
</dbReference>
<sequence>MTAPRELVVVGEFGPFDALADGAHAAYVGGRAEQAVHLCRVLVVLCRASGDRLTERYAWFIAGLALCELGRYDEALGAAESLVALAPGRYLPFWKAKALALRANASAGRGDAARAIDDLAHAQVLLGELDGRSYNQVSGATITGIGLRSMMLYEASDDLLSRAAAMVAGRGRANVLSESLLTHAEWGSLLVLVGDDEGAAPHFVACLHRATQMRHALRGAADDPSLAAVAEWGRLFALEMLGAHGAVATAFRLIVDDIPLGPHRSERILRSLACGRAHVALGDHRRARDFLMTAQEAAVQTNRVIWSSLADVALQELDVIEHGPHPALERASVRFQQLLRQRWTERSAWFDGLDARVRALRLATEAERATLLSRQDPLTGLYNRRALADRLAAARGEQSAVMVDIDHFKRVNDTHSHIVGDRVLVAVGEILLRTVRIEDLPVRYGGDEFLVLLRPEVGVDPARAAEALAQRIQQEARAFDWSTIAPGLRLSLSVGVASTRSPLEVISEADASLRLAKQAGRDQIIMRAHGVSDDQYTVSRIRG</sequence>
<dbReference type="Gene3D" id="1.25.40.10">
    <property type="entry name" value="Tetratricopeptide repeat domain"/>
    <property type="match status" value="1"/>
</dbReference>
<dbReference type="CDD" id="cd01949">
    <property type="entry name" value="GGDEF"/>
    <property type="match status" value="1"/>
</dbReference>
<dbReference type="InterPro" id="IPR050469">
    <property type="entry name" value="Diguanylate_Cyclase"/>
</dbReference>
<dbReference type="EMBL" id="MLJW01001287">
    <property type="protein sequence ID" value="OIQ79033.1"/>
    <property type="molecule type" value="Genomic_DNA"/>
</dbReference>
<name>A0A1J5Q5Q3_9ZZZZ</name>
<dbReference type="InterPro" id="IPR043128">
    <property type="entry name" value="Rev_trsase/Diguanyl_cyclase"/>
</dbReference>
<dbReference type="GO" id="GO:0043709">
    <property type="term" value="P:cell adhesion involved in single-species biofilm formation"/>
    <property type="evidence" value="ECO:0007669"/>
    <property type="project" value="TreeGrafter"/>
</dbReference>
<keyword evidence="2" id="KW-0808">Transferase</keyword>
<dbReference type="SUPFAM" id="SSF55073">
    <property type="entry name" value="Nucleotide cyclase"/>
    <property type="match status" value="1"/>
</dbReference>
<dbReference type="PANTHER" id="PTHR45138:SF24">
    <property type="entry name" value="DIGUANYLATE CYCLASE DGCC-RELATED"/>
    <property type="match status" value="1"/>
</dbReference>
<dbReference type="AlphaFoldDB" id="A0A1J5Q5Q3"/>
<dbReference type="GO" id="GO:0005886">
    <property type="term" value="C:plasma membrane"/>
    <property type="evidence" value="ECO:0007669"/>
    <property type="project" value="TreeGrafter"/>
</dbReference>